<feature type="chain" id="PRO_5047523135" evidence="2">
    <location>
        <begin position="26"/>
        <end position="326"/>
    </location>
</feature>
<evidence type="ECO:0000256" key="2">
    <source>
        <dbReference type="SAM" id="SignalP"/>
    </source>
</evidence>
<dbReference type="PIRSF" id="PIRSF017082">
    <property type="entry name" value="YflP"/>
    <property type="match status" value="1"/>
</dbReference>
<dbReference type="InterPro" id="IPR042100">
    <property type="entry name" value="Bug_dom1"/>
</dbReference>
<sequence length="326" mass="34811">MKCRTFLKAVSILACPLILAGAARAESNYPSKPIRMIVPWVPGGFTDVFARKVAERMAQQLGQPVVVENKAGANGGIGTGFVARSPGDGYTIIMETADTHAINPAIYQNLEYDPVKDFKQISILASQPLVFAVNASVPARTVQEFVESAKTKPGQLSYGTWGTGSVAHLGFARFAKQAGIELNHIPYKGVSPALVDVVAGRVDAIFVGFLSAGDNFKTGTLRPLALTGAQHVGLLPDTQTMQELGYEDFDVSLWYGLGVPSSTPDAVVEKLSQAAQHAVMQTDIKPMLESYAMQPRGTSAQEATRFIAEEGRKWAAAAKDAGVELQ</sequence>
<dbReference type="EMBL" id="JGWH01000150">
    <property type="protein sequence ID" value="KCV31998.1"/>
    <property type="molecule type" value="Genomic_DNA"/>
</dbReference>
<comment type="similarity">
    <text evidence="1">Belongs to the UPF0065 (bug) family.</text>
</comment>
<name>A0ABR4RB15_BORBO</name>
<dbReference type="Proteomes" id="UP000025756">
    <property type="component" value="Unassembled WGS sequence"/>
</dbReference>
<gene>
    <name evidence="3" type="ORF">L490_5306</name>
</gene>
<dbReference type="Gene3D" id="3.40.190.150">
    <property type="entry name" value="Bordetella uptake gene, domain 1"/>
    <property type="match status" value="1"/>
</dbReference>
<keyword evidence="4" id="KW-1185">Reference proteome</keyword>
<dbReference type="CDD" id="cd13578">
    <property type="entry name" value="PBP2_Bug27"/>
    <property type="match status" value="1"/>
</dbReference>
<organism evidence="3 4">
    <name type="scientific">Bordetella bronchiseptica 00-P-2796</name>
    <dbReference type="NCBI Taxonomy" id="1331199"/>
    <lineage>
        <taxon>Bacteria</taxon>
        <taxon>Pseudomonadati</taxon>
        <taxon>Pseudomonadota</taxon>
        <taxon>Betaproteobacteria</taxon>
        <taxon>Burkholderiales</taxon>
        <taxon>Alcaligenaceae</taxon>
        <taxon>Bordetella</taxon>
    </lineage>
</organism>
<keyword evidence="2" id="KW-0732">Signal</keyword>
<proteinExistence type="inferred from homology"/>
<protein>
    <submittedName>
        <fullName evidence="3">Tripartite tricarboxylate transporter family receptor</fullName>
    </submittedName>
</protein>
<accession>A0ABR4RB15</accession>
<comment type="caution">
    <text evidence="3">The sequence shown here is derived from an EMBL/GenBank/DDBJ whole genome shotgun (WGS) entry which is preliminary data.</text>
</comment>
<dbReference type="SUPFAM" id="SSF53850">
    <property type="entry name" value="Periplasmic binding protein-like II"/>
    <property type="match status" value="1"/>
</dbReference>
<dbReference type="PANTHER" id="PTHR42928">
    <property type="entry name" value="TRICARBOXYLATE-BINDING PROTEIN"/>
    <property type="match status" value="1"/>
</dbReference>
<evidence type="ECO:0000313" key="3">
    <source>
        <dbReference type="EMBL" id="KCV31998.1"/>
    </source>
</evidence>
<dbReference type="Pfam" id="PF03401">
    <property type="entry name" value="TctC"/>
    <property type="match status" value="1"/>
</dbReference>
<evidence type="ECO:0000313" key="4">
    <source>
        <dbReference type="Proteomes" id="UP000025756"/>
    </source>
</evidence>
<feature type="signal peptide" evidence="2">
    <location>
        <begin position="1"/>
        <end position="25"/>
    </location>
</feature>
<reference evidence="3 4" key="1">
    <citation type="submission" date="2014-03" db="EMBL/GenBank/DDBJ databases">
        <title>Genome sequence of Bordetella bronchiseptica.</title>
        <authorList>
            <person name="Harvill E."/>
            <person name="Goodfield L.L."/>
            <person name="Ivanov Y.V."/>
            <person name="Meyer J.A."/>
            <person name="Muse S.J."/>
            <person name="Jacobs N."/>
            <person name="Bendor L."/>
            <person name="Smallridge W.E."/>
            <person name="Brinkac L.M."/>
            <person name="Sanka R."/>
            <person name="Kim M."/>
            <person name="Losada L."/>
        </authorList>
    </citation>
    <scope>NUCLEOTIDE SEQUENCE [LARGE SCALE GENOMIC DNA]</scope>
    <source>
        <strain evidence="3 4">00-P-2796</strain>
    </source>
</reference>
<dbReference type="PANTHER" id="PTHR42928:SF5">
    <property type="entry name" value="BLR1237 PROTEIN"/>
    <property type="match status" value="1"/>
</dbReference>
<evidence type="ECO:0000256" key="1">
    <source>
        <dbReference type="ARBA" id="ARBA00006987"/>
    </source>
</evidence>
<dbReference type="InterPro" id="IPR005064">
    <property type="entry name" value="BUG"/>
</dbReference>
<keyword evidence="3" id="KW-0675">Receptor</keyword>
<dbReference type="Gene3D" id="3.40.190.10">
    <property type="entry name" value="Periplasmic binding protein-like II"/>
    <property type="match status" value="1"/>
</dbReference>